<dbReference type="PANTHER" id="PTHR47506">
    <property type="entry name" value="TRANSCRIPTIONAL REGULATORY PROTEIN"/>
    <property type="match status" value="1"/>
</dbReference>
<dbReference type="SUPFAM" id="SSF46689">
    <property type="entry name" value="Homeodomain-like"/>
    <property type="match status" value="1"/>
</dbReference>
<reference evidence="7" key="1">
    <citation type="journal article" date="2019" name="Int. J. Syst. Evol. Microbiol.">
        <title>The Global Catalogue of Microorganisms (GCM) 10K type strain sequencing project: providing services to taxonomists for standard genome sequencing and annotation.</title>
        <authorList>
            <consortium name="The Broad Institute Genomics Platform"/>
            <consortium name="The Broad Institute Genome Sequencing Center for Infectious Disease"/>
            <person name="Wu L."/>
            <person name="Ma J."/>
        </authorList>
    </citation>
    <scope>NUCLEOTIDE SEQUENCE [LARGE SCALE GENOMIC DNA]</scope>
    <source>
        <strain evidence="7">NBRC 111980</strain>
    </source>
</reference>
<accession>A0ABQ5XSM0</accession>
<protein>
    <recommendedName>
        <fullName evidence="5">HTH tetR-type domain-containing protein</fullName>
    </recommendedName>
</protein>
<evidence type="ECO:0000313" key="7">
    <source>
        <dbReference type="Proteomes" id="UP001156670"/>
    </source>
</evidence>
<dbReference type="Gene3D" id="1.10.357.10">
    <property type="entry name" value="Tetracycline Repressor, domain 2"/>
    <property type="match status" value="1"/>
</dbReference>
<dbReference type="InterPro" id="IPR036271">
    <property type="entry name" value="Tet_transcr_reg_TetR-rel_C_sf"/>
</dbReference>
<name>A0ABQ5XSM0_9GAMM</name>
<dbReference type="PRINTS" id="PR00455">
    <property type="entry name" value="HTHTETR"/>
</dbReference>
<evidence type="ECO:0000256" key="2">
    <source>
        <dbReference type="ARBA" id="ARBA00023125"/>
    </source>
</evidence>
<sequence length="216" mass="23722">MLSTASDHPFQNDFQAMVYREEQKKLTRQRIVDAAGRGFRRGGYGGIGVDGLAKEAGMTSGAFYVHFDSKKAAFRESMLQGMTELHDYVLHLQAEHGAAWWPEFVVFYLSTKRTCNLSESCALQSLPPEVARLDESLRGEFEKELRGVAKAIAAGPPSPIAPPNEESAYAALALLTGTVTMARAVSSKALSQKIADSALQILLPTFTEQKKIRKKK</sequence>
<keyword evidence="3" id="KW-0804">Transcription</keyword>
<evidence type="ECO:0000259" key="5">
    <source>
        <dbReference type="PROSITE" id="PS50977"/>
    </source>
</evidence>
<dbReference type="PROSITE" id="PS50977">
    <property type="entry name" value="HTH_TETR_2"/>
    <property type="match status" value="1"/>
</dbReference>
<dbReference type="InterPro" id="IPR001647">
    <property type="entry name" value="HTH_TetR"/>
</dbReference>
<dbReference type="SUPFAM" id="SSF48498">
    <property type="entry name" value="Tetracyclin repressor-like, C-terminal domain"/>
    <property type="match status" value="1"/>
</dbReference>
<organism evidence="6 7">
    <name type="scientific">Dyella acidisoli</name>
    <dbReference type="NCBI Taxonomy" id="1867834"/>
    <lineage>
        <taxon>Bacteria</taxon>
        <taxon>Pseudomonadati</taxon>
        <taxon>Pseudomonadota</taxon>
        <taxon>Gammaproteobacteria</taxon>
        <taxon>Lysobacterales</taxon>
        <taxon>Rhodanobacteraceae</taxon>
        <taxon>Dyella</taxon>
    </lineage>
</organism>
<evidence type="ECO:0000313" key="6">
    <source>
        <dbReference type="EMBL" id="GLQ93516.1"/>
    </source>
</evidence>
<dbReference type="PANTHER" id="PTHR47506:SF7">
    <property type="entry name" value="TRANSCRIPTIONAL REGULATORY PROTEIN"/>
    <property type="match status" value="1"/>
</dbReference>
<dbReference type="EMBL" id="BSOB01000018">
    <property type="protein sequence ID" value="GLQ93516.1"/>
    <property type="molecule type" value="Genomic_DNA"/>
</dbReference>
<evidence type="ECO:0000256" key="1">
    <source>
        <dbReference type="ARBA" id="ARBA00023015"/>
    </source>
</evidence>
<feature type="domain" description="HTH tetR-type" evidence="5">
    <location>
        <begin position="25"/>
        <end position="85"/>
    </location>
</feature>
<gene>
    <name evidence="6" type="ORF">GCM10007901_24670</name>
</gene>
<comment type="caution">
    <text evidence="6">The sequence shown here is derived from an EMBL/GenBank/DDBJ whole genome shotgun (WGS) entry which is preliminary data.</text>
</comment>
<evidence type="ECO:0000256" key="3">
    <source>
        <dbReference type="ARBA" id="ARBA00023163"/>
    </source>
</evidence>
<evidence type="ECO:0000256" key="4">
    <source>
        <dbReference type="PROSITE-ProRule" id="PRU00335"/>
    </source>
</evidence>
<keyword evidence="1" id="KW-0805">Transcription regulation</keyword>
<dbReference type="Proteomes" id="UP001156670">
    <property type="component" value="Unassembled WGS sequence"/>
</dbReference>
<feature type="DNA-binding region" description="H-T-H motif" evidence="4">
    <location>
        <begin position="48"/>
        <end position="67"/>
    </location>
</feature>
<keyword evidence="7" id="KW-1185">Reference proteome</keyword>
<dbReference type="Gene3D" id="1.10.10.60">
    <property type="entry name" value="Homeodomain-like"/>
    <property type="match status" value="1"/>
</dbReference>
<keyword evidence="2 4" id="KW-0238">DNA-binding</keyword>
<dbReference type="InterPro" id="IPR009057">
    <property type="entry name" value="Homeodomain-like_sf"/>
</dbReference>
<dbReference type="Pfam" id="PF00440">
    <property type="entry name" value="TetR_N"/>
    <property type="match status" value="1"/>
</dbReference>
<proteinExistence type="predicted"/>